<dbReference type="AlphaFoldDB" id="A0A0P6YGH3"/>
<evidence type="ECO:0000313" key="6">
    <source>
        <dbReference type="Proteomes" id="UP000050277"/>
    </source>
</evidence>
<reference evidence="5 6" key="1">
    <citation type="submission" date="2015-07" db="EMBL/GenBank/DDBJ databases">
        <title>Whole genome sequence of Herpetosiphon geysericola DSM 7119.</title>
        <authorList>
            <person name="Hemp J."/>
            <person name="Ward L.M."/>
            <person name="Pace L.A."/>
            <person name="Fischer W.W."/>
        </authorList>
    </citation>
    <scope>NUCLEOTIDE SEQUENCE [LARGE SCALE GENOMIC DNA]</scope>
    <source>
        <strain evidence="5 6">DSM 7119</strain>
    </source>
</reference>
<dbReference type="InterPro" id="IPR020568">
    <property type="entry name" value="Ribosomal_Su5_D2-typ_SF"/>
</dbReference>
<dbReference type="Gene3D" id="3.30.565.10">
    <property type="entry name" value="Histidine kinase-like ATPase, C-terminal domain"/>
    <property type="match status" value="1"/>
</dbReference>
<dbReference type="InterPro" id="IPR036890">
    <property type="entry name" value="HATPase_C_sf"/>
</dbReference>
<keyword evidence="3" id="KW-0067">ATP-binding</keyword>
<dbReference type="GO" id="GO:0005524">
    <property type="term" value="F:ATP binding"/>
    <property type="evidence" value="ECO:0007669"/>
    <property type="project" value="UniProtKB-KW"/>
</dbReference>
<protein>
    <submittedName>
        <fullName evidence="5">Uncharacterized protein</fullName>
    </submittedName>
</protein>
<dbReference type="Proteomes" id="UP000050277">
    <property type="component" value="Unassembled WGS sequence"/>
</dbReference>
<gene>
    <name evidence="5" type="ORF">SE18_02505</name>
</gene>
<dbReference type="InterPro" id="IPR020575">
    <property type="entry name" value="Hsp90_N"/>
</dbReference>
<dbReference type="SUPFAM" id="SSF54211">
    <property type="entry name" value="Ribosomal protein S5 domain 2-like"/>
    <property type="match status" value="1"/>
</dbReference>
<sequence length="838" mass="93600">MQRPHGIRQGQMTINVPGVIRTLGESLYADPHVAIRELLQNAHDTCLVRQADDPNAPLPEIHVRYDPFGRSLTIEDNGTGMTEAEVEQFLSVIGASNTDAVRSRLEALGERSLAERLIGRFGLGMLAAFIIGERIEFVTRSFRSEGEAAVWWECTGEQSYRMGQTTRATAGTTVTVAIKPGQVHLLREDELSRLIRLFADLLSVPIYLDPSPRPVNVMQAPWHSEASDSDYIRYLNELYPSESVLAVIPLNVEEDNGAFKLGGVLFIPKQPYLNVREHGDLIVYVRRMFVCRGERSLLPEWAKFVKGVVESPNLRETTSREALRRDEYFERVQRTLGQVILNYLEQLALNDQRLFREIVTQHNRVIKSWALISDELFARIKDIVLFDTDAGRMNLPRYFEQSQLSRSGINSDDPHQRLLFYFTTPGGIGQHAVLFAAKGLRVIDAQYFPDEPFLRRYAELTENIGLRRLDVGGDFIFEALTNKDERWLELEERYAEMGVQAQVAQYLPESIPAVLIFAENSETTEQVDTLLADPNLSQSIKQLLRAMLDERKAERKSSANKGMLYLNARNPVINQVATLNHYSDPQMRDVLIFLYNNALMLSAQGAQRLVKPEHAKQIFDANNRVASALMNAITGTPSVINLPPATVAPYVLLINTLGNAQVNQEVRSVLESAPFFLRVVGIDAALSLTEHSLQSLQQAACIVVDASEPAQASLLALGAVWALAPNVPIIALRAGEADRLAIPAIDAVYDLGVRGDSLRHALQELNLAQAASRLSAADFLRYEFVSERLAQALAEHFRSIDEVLNADPAEVSNLLGVRLAPLGLIEELQRALQEDRDA</sequence>
<evidence type="ECO:0000256" key="1">
    <source>
        <dbReference type="ARBA" id="ARBA00008239"/>
    </source>
</evidence>
<dbReference type="Pfam" id="PF13589">
    <property type="entry name" value="HATPase_c_3"/>
    <property type="match status" value="1"/>
</dbReference>
<keyword evidence="4" id="KW-0143">Chaperone</keyword>
<dbReference type="Gene3D" id="3.30.230.80">
    <property type="match status" value="1"/>
</dbReference>
<dbReference type="RefSeq" id="WP_054532841.1">
    <property type="nucleotide sequence ID" value="NZ_LGKP01000006.1"/>
</dbReference>
<comment type="similarity">
    <text evidence="1">Belongs to the heat shock protein 90 family.</text>
</comment>
<evidence type="ECO:0000256" key="2">
    <source>
        <dbReference type="ARBA" id="ARBA00022741"/>
    </source>
</evidence>
<organism evidence="5 6">
    <name type="scientific">Herpetosiphon geysericola</name>
    <dbReference type="NCBI Taxonomy" id="70996"/>
    <lineage>
        <taxon>Bacteria</taxon>
        <taxon>Bacillati</taxon>
        <taxon>Chloroflexota</taxon>
        <taxon>Chloroflexia</taxon>
        <taxon>Herpetosiphonales</taxon>
        <taxon>Herpetosiphonaceae</taxon>
        <taxon>Herpetosiphon</taxon>
    </lineage>
</organism>
<evidence type="ECO:0000256" key="3">
    <source>
        <dbReference type="ARBA" id="ARBA00022840"/>
    </source>
</evidence>
<dbReference type="InterPro" id="IPR001404">
    <property type="entry name" value="Hsp90_fam"/>
</dbReference>
<dbReference type="GO" id="GO:0016887">
    <property type="term" value="F:ATP hydrolysis activity"/>
    <property type="evidence" value="ECO:0007669"/>
    <property type="project" value="InterPro"/>
</dbReference>
<keyword evidence="2" id="KW-0547">Nucleotide-binding</keyword>
<keyword evidence="6" id="KW-1185">Reference proteome</keyword>
<dbReference type="GO" id="GO:0051082">
    <property type="term" value="F:unfolded protein binding"/>
    <property type="evidence" value="ECO:0007669"/>
    <property type="project" value="InterPro"/>
</dbReference>
<dbReference type="SUPFAM" id="SSF55874">
    <property type="entry name" value="ATPase domain of HSP90 chaperone/DNA topoisomerase II/histidine kinase"/>
    <property type="match status" value="1"/>
</dbReference>
<proteinExistence type="inferred from homology"/>
<comment type="caution">
    <text evidence="5">The sequence shown here is derived from an EMBL/GenBank/DDBJ whole genome shotgun (WGS) entry which is preliminary data.</text>
</comment>
<dbReference type="OrthoDB" id="9802640at2"/>
<dbReference type="GO" id="GO:0140662">
    <property type="term" value="F:ATP-dependent protein folding chaperone"/>
    <property type="evidence" value="ECO:0007669"/>
    <property type="project" value="InterPro"/>
</dbReference>
<name>A0A0P6YGH3_9CHLR</name>
<dbReference type="PRINTS" id="PR00775">
    <property type="entry name" value="HEATSHOCK90"/>
</dbReference>
<dbReference type="PANTHER" id="PTHR11528">
    <property type="entry name" value="HEAT SHOCK PROTEIN 90 FAMILY MEMBER"/>
    <property type="match status" value="1"/>
</dbReference>
<dbReference type="Pfam" id="PF00183">
    <property type="entry name" value="HSP90"/>
    <property type="match status" value="1"/>
</dbReference>
<dbReference type="STRING" id="70996.SE18_02505"/>
<evidence type="ECO:0000313" key="5">
    <source>
        <dbReference type="EMBL" id="KPL91317.1"/>
    </source>
</evidence>
<dbReference type="EMBL" id="LGKP01000006">
    <property type="protein sequence ID" value="KPL91317.1"/>
    <property type="molecule type" value="Genomic_DNA"/>
</dbReference>
<accession>A0A0P6YGH3</accession>
<evidence type="ECO:0000256" key="4">
    <source>
        <dbReference type="ARBA" id="ARBA00023186"/>
    </source>
</evidence>